<keyword evidence="3" id="KW-1185">Reference proteome</keyword>
<evidence type="ECO:0000313" key="3">
    <source>
        <dbReference type="Proteomes" id="UP000507470"/>
    </source>
</evidence>
<keyword evidence="1" id="KW-0812">Transmembrane</keyword>
<sequence>MQLSAMDFMTTPSDSDFITYLYYLNCTKTETSTINSTITTPFESFETTTSDTLSTISDSFKIFIMATAIFGMVLVISLYAAVYRVCCSRRQPYHDSYTKATLCSAASAWKRKHQMAISYILFDSGGSYTRVSSTTNSANIPGNQRHTYGHFYYKKQQKANAKNMSTETHSQNVSLENIDPFSSDHCTNKGQLGNHGFQDEHQTYNYQNDQMGNTYVYSDTHMQGYYGYDRNIRPIDRYLGEEITNDYSSNSGRFASNLQTHFAPAYHNQTLVGNVSFSFQSCMQSMTQGAVLVGTQYDNQRQYMFSGY</sequence>
<proteinExistence type="predicted"/>
<protein>
    <submittedName>
        <fullName evidence="2">Uncharacterized protein</fullName>
    </submittedName>
</protein>
<keyword evidence="1" id="KW-1133">Transmembrane helix</keyword>
<accession>A0A6J8CTZ4</accession>
<dbReference type="Proteomes" id="UP000507470">
    <property type="component" value="Unassembled WGS sequence"/>
</dbReference>
<evidence type="ECO:0000256" key="1">
    <source>
        <dbReference type="SAM" id="Phobius"/>
    </source>
</evidence>
<name>A0A6J8CTZ4_MYTCO</name>
<keyword evidence="1" id="KW-0472">Membrane</keyword>
<evidence type="ECO:0000313" key="2">
    <source>
        <dbReference type="EMBL" id="CAC5400038.1"/>
    </source>
</evidence>
<dbReference type="EMBL" id="CACVKT020006156">
    <property type="protein sequence ID" value="CAC5400038.1"/>
    <property type="molecule type" value="Genomic_DNA"/>
</dbReference>
<reference evidence="2 3" key="1">
    <citation type="submission" date="2020-06" db="EMBL/GenBank/DDBJ databases">
        <authorList>
            <person name="Li R."/>
            <person name="Bekaert M."/>
        </authorList>
    </citation>
    <scope>NUCLEOTIDE SEQUENCE [LARGE SCALE GENOMIC DNA]</scope>
    <source>
        <strain evidence="3">wild</strain>
    </source>
</reference>
<organism evidence="2 3">
    <name type="scientific">Mytilus coruscus</name>
    <name type="common">Sea mussel</name>
    <dbReference type="NCBI Taxonomy" id="42192"/>
    <lineage>
        <taxon>Eukaryota</taxon>
        <taxon>Metazoa</taxon>
        <taxon>Spiralia</taxon>
        <taxon>Lophotrochozoa</taxon>
        <taxon>Mollusca</taxon>
        <taxon>Bivalvia</taxon>
        <taxon>Autobranchia</taxon>
        <taxon>Pteriomorphia</taxon>
        <taxon>Mytilida</taxon>
        <taxon>Mytiloidea</taxon>
        <taxon>Mytilidae</taxon>
        <taxon>Mytilinae</taxon>
        <taxon>Mytilus</taxon>
    </lineage>
</organism>
<dbReference type="AlphaFoldDB" id="A0A6J8CTZ4"/>
<feature type="transmembrane region" description="Helical" evidence="1">
    <location>
        <begin position="62"/>
        <end position="82"/>
    </location>
</feature>
<gene>
    <name evidence="2" type="ORF">MCOR_34256</name>
</gene>